<feature type="domain" description="FAD-binding PCMH-type" evidence="3">
    <location>
        <begin position="269"/>
        <end position="458"/>
    </location>
</feature>
<evidence type="ECO:0000256" key="1">
    <source>
        <dbReference type="ARBA" id="ARBA00005466"/>
    </source>
</evidence>
<dbReference type="InterPro" id="IPR050432">
    <property type="entry name" value="FAD-linked_Oxidoreductases_BP"/>
</dbReference>
<protein>
    <recommendedName>
        <fullName evidence="3">FAD-binding PCMH-type domain-containing protein</fullName>
    </recommendedName>
</protein>
<comment type="caution">
    <text evidence="4">The sequence shown here is derived from an EMBL/GenBank/DDBJ whole genome shotgun (WGS) entry which is preliminary data.</text>
</comment>
<dbReference type="InterPro" id="IPR006094">
    <property type="entry name" value="Oxid_FAD_bind_N"/>
</dbReference>
<dbReference type="InterPro" id="IPR036318">
    <property type="entry name" value="FAD-bd_PCMH-like_sf"/>
</dbReference>
<dbReference type="PANTHER" id="PTHR13878:SF91">
    <property type="entry name" value="FAD BINDING DOMAIN PROTEIN (AFU_ORTHOLOGUE AFUA_6G12070)-RELATED"/>
    <property type="match status" value="1"/>
</dbReference>
<evidence type="ECO:0000256" key="2">
    <source>
        <dbReference type="ARBA" id="ARBA00023002"/>
    </source>
</evidence>
<dbReference type="Pfam" id="PF08031">
    <property type="entry name" value="BBE"/>
    <property type="match status" value="1"/>
</dbReference>
<keyword evidence="5" id="KW-1185">Reference proteome</keyword>
<sequence length="809" mass="90585">MADSLTPHSPYPLYRDLDKKIDAAMSLHLRHSGKTILCRGRYNTTTRLNQPPSINQTSFFTNFSPMFIYVEVKHPNTDKDPLIQLGAWAAAEFIKRTFENYSLNMPVCAIDVCGDDWNMYLVYERIDDAGAEASFTTQFVGPIKMVLVSMSLLLIEISWATLVQQPLRVSDFSSPLESSATLAEFETSVCHGIFHATPVAWPCYHLEEQGSGHDCHVVEQSKTNGYWLSDQPGGYYYGNWASCQAIGQSCAIPVDGNWSSPPDHKSCYQGSVPDMMFNVSSIKDIQKGLRCVYNMNRTLVIKNTGHDWKGRGGAPDSLALWTHNLQSNTTPSVPIVLSPKFKPFNCDDHPEETVFHFAAGEQWGGAYEFAEENHLAVLGGTCPTVGIAGWIHGGGHSPLSPIYGLGVDNVRQIEIVTPKGELLIANECTEQDLFFAVKGGGGGTWGVVTNITYKAVPKFEVQEFTANLTTLDNEAIAEFISILTSNAIRWAMKGWGGYIKTGSSLEIVNPVESFGDAWNDMLSLLFFFHTHGTKYTFKTHASWYEYYSEHLKPPAAHVGQYAGAVASRLLPPNVFDNDKRGELNSILLTLHKSSLNLWLMLVTPTVFPHTNTSALHPSWRDAIWSIRINSKWDQYYQHKPNEFWQHFNKTHQAMEPLRKLAPGMGVSINEADIWEEDHEHAFWGDANYQRLAGIKRKFDPNNILSNYAASKSRSSSGTFTRPPIQHKPLEKDRLRVEFRSKAQRRRASLQVAEFGRIKDIAQSDDGHIPKKMAMFCGVEVNRAGGDELESRPQLALWIAGCALMVIMKM</sequence>
<dbReference type="Pfam" id="PF20516">
    <property type="entry name" value="PDDEXK_12"/>
    <property type="match status" value="1"/>
</dbReference>
<dbReference type="PANTHER" id="PTHR13878">
    <property type="entry name" value="GULONOLACTONE OXIDASE"/>
    <property type="match status" value="1"/>
</dbReference>
<dbReference type="Pfam" id="PF01565">
    <property type="entry name" value="FAD_binding_4"/>
    <property type="match status" value="1"/>
</dbReference>
<dbReference type="AlphaFoldDB" id="A0AA39QS99"/>
<dbReference type="Gene3D" id="3.30.465.10">
    <property type="match status" value="2"/>
</dbReference>
<evidence type="ECO:0000313" key="4">
    <source>
        <dbReference type="EMBL" id="KAK0506961.1"/>
    </source>
</evidence>
<dbReference type="Proteomes" id="UP001166286">
    <property type="component" value="Unassembled WGS sequence"/>
</dbReference>
<evidence type="ECO:0000313" key="5">
    <source>
        <dbReference type="Proteomes" id="UP001166286"/>
    </source>
</evidence>
<reference evidence="4" key="1">
    <citation type="submission" date="2023-03" db="EMBL/GenBank/DDBJ databases">
        <title>Complete genome of Cladonia borealis.</title>
        <authorList>
            <person name="Park H."/>
        </authorList>
    </citation>
    <scope>NUCLEOTIDE SEQUENCE</scope>
    <source>
        <strain evidence="4">ANT050790</strain>
    </source>
</reference>
<accession>A0AA39QS99</accession>
<organism evidence="4 5">
    <name type="scientific">Cladonia borealis</name>
    <dbReference type="NCBI Taxonomy" id="184061"/>
    <lineage>
        <taxon>Eukaryota</taxon>
        <taxon>Fungi</taxon>
        <taxon>Dikarya</taxon>
        <taxon>Ascomycota</taxon>
        <taxon>Pezizomycotina</taxon>
        <taxon>Lecanoromycetes</taxon>
        <taxon>OSLEUM clade</taxon>
        <taxon>Lecanoromycetidae</taxon>
        <taxon>Lecanorales</taxon>
        <taxon>Lecanorineae</taxon>
        <taxon>Cladoniaceae</taxon>
        <taxon>Cladonia</taxon>
    </lineage>
</organism>
<dbReference type="InterPro" id="IPR016169">
    <property type="entry name" value="FAD-bd_PCMH_sub2"/>
</dbReference>
<proteinExistence type="inferred from homology"/>
<comment type="similarity">
    <text evidence="1">Belongs to the oxygen-dependent FAD-linked oxidoreductase family.</text>
</comment>
<evidence type="ECO:0000259" key="3">
    <source>
        <dbReference type="PROSITE" id="PS51387"/>
    </source>
</evidence>
<name>A0AA39QS99_9LECA</name>
<dbReference type="SUPFAM" id="SSF56176">
    <property type="entry name" value="FAD-binding/transporter-associated domain-like"/>
    <property type="match status" value="1"/>
</dbReference>
<dbReference type="GO" id="GO:0071949">
    <property type="term" value="F:FAD binding"/>
    <property type="evidence" value="ECO:0007669"/>
    <property type="project" value="InterPro"/>
</dbReference>
<keyword evidence="2" id="KW-0560">Oxidoreductase</keyword>
<dbReference type="GO" id="GO:0016491">
    <property type="term" value="F:oxidoreductase activity"/>
    <property type="evidence" value="ECO:0007669"/>
    <property type="project" value="UniProtKB-KW"/>
</dbReference>
<gene>
    <name evidence="4" type="ORF">JMJ35_010661</name>
</gene>
<dbReference type="PROSITE" id="PS51387">
    <property type="entry name" value="FAD_PCMH"/>
    <property type="match status" value="1"/>
</dbReference>
<dbReference type="InterPro" id="IPR012951">
    <property type="entry name" value="BBE"/>
</dbReference>
<feature type="non-terminal residue" evidence="4">
    <location>
        <position position="1"/>
    </location>
</feature>
<dbReference type="InterPro" id="IPR046797">
    <property type="entry name" value="PDDEXK_12"/>
</dbReference>
<dbReference type="Gene3D" id="3.40.462.20">
    <property type="match status" value="1"/>
</dbReference>
<dbReference type="InterPro" id="IPR016166">
    <property type="entry name" value="FAD-bd_PCMH"/>
</dbReference>
<dbReference type="EMBL" id="JAFEKC020000026">
    <property type="protein sequence ID" value="KAK0506961.1"/>
    <property type="molecule type" value="Genomic_DNA"/>
</dbReference>